<comment type="function">
    <text evidence="7">Ubiquitin-binding protein that specifically recognizes and binds 'Lys-63'-linked ubiquitin. Does not bind 'Lys-48'-linked ubiquitin. Positively regulates the internalization of ligand-activated EGFR by binding to the Ub moiety of ubiquitinated EGFR at the cell membrane.</text>
</comment>
<reference evidence="12" key="1">
    <citation type="submission" date="2021-10" db="EMBL/GenBank/DDBJ databases">
        <title>Tropical sea cucumber genome reveals ecological adaptation and Cuvierian tubules defense mechanism.</title>
        <authorList>
            <person name="Chen T."/>
        </authorList>
    </citation>
    <scope>NUCLEOTIDE SEQUENCE</scope>
    <source>
        <strain evidence="12">Nanhai2018</strain>
        <tissue evidence="12">Muscle</tissue>
    </source>
</reference>
<dbReference type="InterPro" id="IPR002110">
    <property type="entry name" value="Ankyrin_rpt"/>
</dbReference>
<keyword evidence="8" id="KW-0040">ANK repeat</keyword>
<sequence length="635" mass="72600">MGKFSEEFPLHWHVWHNDITELRKELVKREHDVNEIGVRGRTPLHLAVTLGHLESVKVLLQFDADVNIENKDGWNVVQEAISTGDPELVQLILQHRDFQRATSRIGGIPELLEKLRQAPDFYVEMKWEFTSWVPLMSRLCPHDTYKVYKSGPNVRIDTTLIGFDNMNWIRGNRSYIFRNHEGNKFQFIEIDHDSEMAYSEVLELQPHHDLARMMPSEDAIAARLTSPITTTYIDTDKIEFSRSKAGIWGWRHDKVEVINDYECKVFSASNVQLVTKTRTEHLTKEDKERNKADGAPFASPLQSLLGAAEQHEEKKEEWQPSTSEEATFTNPTAIKPEEYFNNLIPLENRDVGRPKEVSSKIQKFRATLWLSEDHPLSMQEQVLPIIDLMAISNAHFAKLRDFITLQLPAGFPIKIEIPLFHILNACVTFGNLNTCESPVKGVSNIVMEDLAKTGELQTPEVDEAENTASLPVKPVPSTCVVDRTVFDIPENYVHTQAGQQRVRYSDDELLQMAILKSQLDSQRGGVNVDDYMIPGQDFLTEDEMLERAIQESILAQTANGNIPNQSQQNTIPQDSQSMQHRQLPPLPTSVSSPGMDEDLRIALAMSEDHQKQEELLRKQEEEELQRILELSLQEK</sequence>
<keyword evidence="4" id="KW-0677">Repeat</keyword>
<dbReference type="SMART" id="SM00726">
    <property type="entry name" value="UIM"/>
    <property type="match status" value="4"/>
</dbReference>
<proteinExistence type="predicted"/>
<dbReference type="GO" id="GO:0005886">
    <property type="term" value="C:plasma membrane"/>
    <property type="evidence" value="ECO:0007669"/>
    <property type="project" value="UniProtKB-SubCell"/>
</dbReference>
<evidence type="ECO:0000256" key="3">
    <source>
        <dbReference type="ARBA" id="ARBA00022475"/>
    </source>
</evidence>
<evidence type="ECO:0000256" key="7">
    <source>
        <dbReference type="ARBA" id="ARBA00024956"/>
    </source>
</evidence>
<feature type="compositionally biased region" description="Basic and acidic residues" evidence="10">
    <location>
        <begin position="309"/>
        <end position="318"/>
    </location>
</feature>
<feature type="compositionally biased region" description="Polar residues" evidence="10">
    <location>
        <begin position="558"/>
        <end position="580"/>
    </location>
</feature>
<dbReference type="PANTHER" id="PTHR12447:SF31">
    <property type="entry name" value="LD31969P"/>
    <property type="match status" value="1"/>
</dbReference>
<feature type="region of interest" description="Disordered" evidence="10">
    <location>
        <begin position="308"/>
        <end position="331"/>
    </location>
</feature>
<dbReference type="GO" id="GO:0002091">
    <property type="term" value="P:negative regulation of receptor internalization"/>
    <property type="evidence" value="ECO:0007669"/>
    <property type="project" value="UniProtKB-ARBA"/>
</dbReference>
<evidence type="ECO:0000256" key="5">
    <source>
        <dbReference type="ARBA" id="ARBA00022753"/>
    </source>
</evidence>
<dbReference type="PROSITE" id="PS50088">
    <property type="entry name" value="ANK_REPEAT"/>
    <property type="match status" value="1"/>
</dbReference>
<dbReference type="PANTHER" id="PTHR12447">
    <property type="entry name" value="ANKYRIN REPEAT DOMAIN-CONTAINING PROTEIN 13"/>
    <property type="match status" value="1"/>
</dbReference>
<evidence type="ECO:0000256" key="8">
    <source>
        <dbReference type="PROSITE-ProRule" id="PRU00023"/>
    </source>
</evidence>
<feature type="domain" description="Ankyrin repeat" evidence="11">
    <location>
        <begin position="155"/>
        <end position="492"/>
    </location>
</feature>
<dbReference type="Pfam" id="PF11904">
    <property type="entry name" value="ANKRD13_C"/>
    <property type="match status" value="1"/>
</dbReference>
<feature type="coiled-coil region" evidence="9">
    <location>
        <begin position="602"/>
        <end position="630"/>
    </location>
</feature>
<dbReference type="Pfam" id="PF12796">
    <property type="entry name" value="Ank_2"/>
    <property type="match status" value="1"/>
</dbReference>
<keyword evidence="13" id="KW-1185">Reference proteome</keyword>
<dbReference type="Proteomes" id="UP001152320">
    <property type="component" value="Chromosome 4"/>
</dbReference>
<feature type="repeat" description="ANK" evidence="8">
    <location>
        <begin position="39"/>
        <end position="71"/>
    </location>
</feature>
<evidence type="ECO:0000259" key="11">
    <source>
        <dbReference type="Pfam" id="PF11904"/>
    </source>
</evidence>
<dbReference type="AlphaFoldDB" id="A0A9Q1CDP9"/>
<dbReference type="Pfam" id="PF23625">
    <property type="entry name" value="UIM_2"/>
    <property type="match status" value="4"/>
</dbReference>
<comment type="caution">
    <text evidence="12">The sequence shown here is derived from an EMBL/GenBank/DDBJ whole genome shotgun (WGS) entry which is preliminary data.</text>
</comment>
<dbReference type="InterPro" id="IPR021832">
    <property type="entry name" value="ANKRD13"/>
</dbReference>
<dbReference type="GO" id="GO:0140036">
    <property type="term" value="F:ubiquitin-modified protein reader activity"/>
    <property type="evidence" value="ECO:0007669"/>
    <property type="project" value="UniProtKB-ARBA"/>
</dbReference>
<keyword evidence="9" id="KW-0175">Coiled coil</keyword>
<evidence type="ECO:0000256" key="2">
    <source>
        <dbReference type="ARBA" id="ARBA00004603"/>
    </source>
</evidence>
<dbReference type="Gene3D" id="1.25.40.20">
    <property type="entry name" value="Ankyrin repeat-containing domain"/>
    <property type="match status" value="1"/>
</dbReference>
<dbReference type="PROSITE" id="PS50297">
    <property type="entry name" value="ANK_REP_REGION"/>
    <property type="match status" value="1"/>
</dbReference>
<organism evidence="12 13">
    <name type="scientific">Holothuria leucospilota</name>
    <name type="common">Black long sea cucumber</name>
    <name type="synonym">Mertensiothuria leucospilota</name>
    <dbReference type="NCBI Taxonomy" id="206669"/>
    <lineage>
        <taxon>Eukaryota</taxon>
        <taxon>Metazoa</taxon>
        <taxon>Echinodermata</taxon>
        <taxon>Eleutherozoa</taxon>
        <taxon>Echinozoa</taxon>
        <taxon>Holothuroidea</taxon>
        <taxon>Aspidochirotacea</taxon>
        <taxon>Aspidochirotida</taxon>
        <taxon>Holothuriidae</taxon>
        <taxon>Holothuria</taxon>
    </lineage>
</organism>
<keyword evidence="3" id="KW-1003">Cell membrane</keyword>
<evidence type="ECO:0000256" key="1">
    <source>
        <dbReference type="ARBA" id="ARBA00004236"/>
    </source>
</evidence>
<dbReference type="InterPro" id="IPR055285">
    <property type="entry name" value="ANKRD13_C"/>
</dbReference>
<evidence type="ECO:0000256" key="10">
    <source>
        <dbReference type="SAM" id="MobiDB-lite"/>
    </source>
</evidence>
<protein>
    <submittedName>
        <fullName evidence="12">Ankyrin repeat domain-containing protein 13D</fullName>
    </submittedName>
</protein>
<evidence type="ECO:0000256" key="9">
    <source>
        <dbReference type="SAM" id="Coils"/>
    </source>
</evidence>
<dbReference type="SMART" id="SM00248">
    <property type="entry name" value="ANK"/>
    <property type="match status" value="2"/>
</dbReference>
<feature type="compositionally biased region" description="Polar residues" evidence="10">
    <location>
        <begin position="319"/>
        <end position="331"/>
    </location>
</feature>
<accession>A0A9Q1CDP9</accession>
<name>A0A9Q1CDP9_HOLLE</name>
<evidence type="ECO:0000256" key="6">
    <source>
        <dbReference type="ARBA" id="ARBA00023136"/>
    </source>
</evidence>
<dbReference type="GO" id="GO:0005770">
    <property type="term" value="C:late endosome"/>
    <property type="evidence" value="ECO:0007669"/>
    <property type="project" value="UniProtKB-SubCell"/>
</dbReference>
<dbReference type="FunFam" id="1.25.40.20:FF:000057">
    <property type="entry name" value="Ankyrin repeat domain-containing protein 13B"/>
    <property type="match status" value="1"/>
</dbReference>
<dbReference type="EMBL" id="JAIZAY010000004">
    <property type="protein sequence ID" value="KAJ8042785.1"/>
    <property type="molecule type" value="Genomic_DNA"/>
</dbReference>
<dbReference type="SUPFAM" id="SSF48403">
    <property type="entry name" value="Ankyrin repeat"/>
    <property type="match status" value="1"/>
</dbReference>
<gene>
    <name evidence="12" type="ORF">HOLleu_09641</name>
</gene>
<keyword evidence="6" id="KW-0472">Membrane</keyword>
<dbReference type="InterPro" id="IPR003903">
    <property type="entry name" value="UIM_dom"/>
</dbReference>
<keyword evidence="5" id="KW-0967">Endosome</keyword>
<dbReference type="OrthoDB" id="1585644at2759"/>
<evidence type="ECO:0000313" key="13">
    <source>
        <dbReference type="Proteomes" id="UP001152320"/>
    </source>
</evidence>
<comment type="subcellular location">
    <subcellularLocation>
        <location evidence="1">Cell membrane</location>
    </subcellularLocation>
    <subcellularLocation>
        <location evidence="2">Late endosome</location>
    </subcellularLocation>
</comment>
<evidence type="ECO:0000256" key="4">
    <source>
        <dbReference type="ARBA" id="ARBA00022737"/>
    </source>
</evidence>
<dbReference type="InterPro" id="IPR036770">
    <property type="entry name" value="Ankyrin_rpt-contain_sf"/>
</dbReference>
<dbReference type="PROSITE" id="PS50330">
    <property type="entry name" value="UIM"/>
    <property type="match status" value="1"/>
</dbReference>
<feature type="region of interest" description="Disordered" evidence="10">
    <location>
        <begin position="558"/>
        <end position="597"/>
    </location>
</feature>
<evidence type="ECO:0000313" key="12">
    <source>
        <dbReference type="EMBL" id="KAJ8042785.1"/>
    </source>
</evidence>